<keyword evidence="4" id="KW-0239">DNA-directed DNA polymerase</keyword>
<evidence type="ECO:0000256" key="8">
    <source>
        <dbReference type="ARBA" id="ARBA00047303"/>
    </source>
</evidence>
<proteinExistence type="inferred from homology"/>
<dbReference type="Proteomes" id="UP001176941">
    <property type="component" value="Chromosome 31"/>
</dbReference>
<dbReference type="EC" id="2.7.7.7" evidence="2"/>
<evidence type="ECO:0000256" key="1">
    <source>
        <dbReference type="ARBA" id="ARBA00009762"/>
    </source>
</evidence>
<evidence type="ECO:0000256" key="6">
    <source>
        <dbReference type="ARBA" id="ARBA00044677"/>
    </source>
</evidence>
<feature type="region of interest" description="Disordered" evidence="9">
    <location>
        <begin position="483"/>
        <end position="503"/>
    </location>
</feature>
<evidence type="ECO:0000256" key="9">
    <source>
        <dbReference type="SAM" id="MobiDB-lite"/>
    </source>
</evidence>
<dbReference type="InterPro" id="IPR002755">
    <property type="entry name" value="DNA_primase_S"/>
</dbReference>
<evidence type="ECO:0000256" key="5">
    <source>
        <dbReference type="ARBA" id="ARBA00026139"/>
    </source>
</evidence>
<dbReference type="PANTHER" id="PTHR31399">
    <property type="entry name" value="DNA-DIRECTED PRIMASE / POLYMERASE PROTEIN"/>
    <property type="match status" value="1"/>
</dbReference>
<dbReference type="EC" id="2.7.7.102" evidence="7"/>
<keyword evidence="4" id="KW-0548">Nucleotidyltransferase</keyword>
<name>A0ABN8ZCX5_RANTA</name>
<accession>A0ABN8ZCX5</accession>
<keyword evidence="3" id="KW-0804">Transcription</keyword>
<organism evidence="10 11">
    <name type="scientific">Rangifer tarandus platyrhynchus</name>
    <name type="common">Svalbard reindeer</name>
    <dbReference type="NCBI Taxonomy" id="3082113"/>
    <lineage>
        <taxon>Eukaryota</taxon>
        <taxon>Metazoa</taxon>
        <taxon>Chordata</taxon>
        <taxon>Craniata</taxon>
        <taxon>Vertebrata</taxon>
        <taxon>Euteleostomi</taxon>
        <taxon>Mammalia</taxon>
        <taxon>Eutheria</taxon>
        <taxon>Laurasiatheria</taxon>
        <taxon>Artiodactyla</taxon>
        <taxon>Ruminantia</taxon>
        <taxon>Pecora</taxon>
        <taxon>Cervidae</taxon>
        <taxon>Odocoileinae</taxon>
        <taxon>Rangifer</taxon>
    </lineage>
</organism>
<dbReference type="InterPro" id="IPR044917">
    <property type="entry name" value="PRIMPOL"/>
</dbReference>
<evidence type="ECO:0000313" key="11">
    <source>
        <dbReference type="Proteomes" id="UP001176941"/>
    </source>
</evidence>
<comment type="catalytic activity">
    <reaction evidence="8">
        <text>DNA(n) + a 2'-deoxyribonucleoside 5'-triphosphate = DNA(n+1) + diphosphate</text>
        <dbReference type="Rhea" id="RHEA:22508"/>
        <dbReference type="Rhea" id="RHEA-COMP:17339"/>
        <dbReference type="Rhea" id="RHEA-COMP:17340"/>
        <dbReference type="ChEBI" id="CHEBI:33019"/>
        <dbReference type="ChEBI" id="CHEBI:61560"/>
        <dbReference type="ChEBI" id="CHEBI:173112"/>
        <dbReference type="EC" id="2.7.7.7"/>
    </reaction>
    <physiologicalReaction direction="left-to-right" evidence="8">
        <dbReference type="Rhea" id="RHEA:22509"/>
    </physiologicalReaction>
</comment>
<evidence type="ECO:0000256" key="4">
    <source>
        <dbReference type="ARBA" id="ARBA00022932"/>
    </source>
</evidence>
<dbReference type="Pfam" id="PF03121">
    <property type="entry name" value="Herpes_UL52"/>
    <property type="match status" value="1"/>
</dbReference>
<keyword evidence="3" id="KW-0240">DNA-directed RNA polymerase</keyword>
<feature type="region of interest" description="Disordered" evidence="9">
    <location>
        <begin position="206"/>
        <end position="231"/>
    </location>
</feature>
<evidence type="ECO:0000313" key="10">
    <source>
        <dbReference type="EMBL" id="CAI9171655.1"/>
    </source>
</evidence>
<evidence type="ECO:0000256" key="2">
    <source>
        <dbReference type="ARBA" id="ARBA00012417"/>
    </source>
</evidence>
<keyword evidence="4" id="KW-0808">Transferase</keyword>
<protein>
    <recommendedName>
        <fullName evidence="5">DNA-directed primase/polymerase protein</fullName>
        <ecNumber evidence="7">2.7.7.102</ecNumber>
        <ecNumber evidence="2">2.7.7.7</ecNumber>
    </recommendedName>
</protein>
<evidence type="ECO:0000256" key="3">
    <source>
        <dbReference type="ARBA" id="ARBA00022478"/>
    </source>
</evidence>
<sequence>MKRKWEATLKQIEERASQYERRPLSSVYRPRLSKPEEPPSIWKLFHRQTQAFNFVKSCKEEVHVFALECRVGDGQRIYLVTTYAQLWFYYKSRRNLLHCYEVIPENAVCKLYFDLEFNKFANPGADGKKMVGLLIEHVCKALQEFYRVNCSAEDVLNLDSSTEEKFSRHLIFQLRDVAFKDNIHVGNFVRKILQPAFHLIASEDDDMTPETTGREFTRFSETSSEQGTCFSKMSTDHDVGEGWTSNSEKLGRLGSAQQSSPDLSFLIVKNDMGEKRLFVDLGVYTRNRNFRLYKSSKIGKYVALEVAEDNRFFPIQSKNISKENQYFMSSLVSNVRFSDALRILTCDVPQSKQRIQCLNRTSTSVETIEGFQCSPYPEIDQFVLSLVNKNGIKGGIRRWNYFFPEELLVYDICKYRWCENIGRAHRSNNIMILVDLKNEVWYQKCHDPVCKAENFKSDCYPLPAEVCLLFLLKEEEEFATDTAANAETKGPCEPSASVSSKGACPDADWDNSIDDTYILEATEDAELAEAAENSLLVYNGMDEIPDELLIEVLQE</sequence>
<feature type="compositionally biased region" description="Polar residues" evidence="9">
    <location>
        <begin position="219"/>
        <end position="231"/>
    </location>
</feature>
<keyword evidence="11" id="KW-1185">Reference proteome</keyword>
<comment type="similarity">
    <text evidence="1">Belongs to the eukaryotic-type primase small subunit family.</text>
</comment>
<comment type="catalytic activity">
    <reaction evidence="6">
        <text>ssDNA + n NTP = ssDNA/pppN(pN)n-1 hybrid + (n-1) diphosphate.</text>
        <dbReference type="EC" id="2.7.7.102"/>
    </reaction>
</comment>
<dbReference type="EMBL" id="OX459967">
    <property type="protein sequence ID" value="CAI9171655.1"/>
    <property type="molecule type" value="Genomic_DNA"/>
</dbReference>
<gene>
    <name evidence="10" type="ORF">MRATA1EN1_LOCUS20617</name>
</gene>
<dbReference type="Pfam" id="PF01896">
    <property type="entry name" value="DNA_primase_S"/>
    <property type="match status" value="1"/>
</dbReference>
<evidence type="ECO:0000256" key="7">
    <source>
        <dbReference type="ARBA" id="ARBA00044768"/>
    </source>
</evidence>
<reference evidence="10" key="1">
    <citation type="submission" date="2023-04" db="EMBL/GenBank/DDBJ databases">
        <authorList>
            <consortium name="ELIXIR-Norway"/>
        </authorList>
    </citation>
    <scope>NUCLEOTIDE SEQUENCE [LARGE SCALE GENOMIC DNA]</scope>
</reference>
<dbReference type="PANTHER" id="PTHR31399:SF0">
    <property type="entry name" value="DNA-DIRECTED PRIMASE_POLYMERASE PROTEIN"/>
    <property type="match status" value="1"/>
</dbReference>